<keyword evidence="2" id="KW-0472">Membrane</keyword>
<dbReference type="AlphaFoldDB" id="A0AAD5JSS2"/>
<accession>A0AAD5JSS2</accession>
<keyword evidence="4" id="KW-1185">Reference proteome</keyword>
<feature type="compositionally biased region" description="Low complexity" evidence="1">
    <location>
        <begin position="112"/>
        <end position="140"/>
    </location>
</feature>
<reference evidence="3" key="2">
    <citation type="submission" date="2023-02" db="EMBL/GenBank/DDBJ databases">
        <authorList>
            <consortium name="DOE Joint Genome Institute"/>
            <person name="Mondo S.J."/>
            <person name="Chang Y."/>
            <person name="Wang Y."/>
            <person name="Ahrendt S."/>
            <person name="Andreopoulos W."/>
            <person name="Barry K."/>
            <person name="Beard J."/>
            <person name="Benny G.L."/>
            <person name="Blankenship S."/>
            <person name="Bonito G."/>
            <person name="Cuomo C."/>
            <person name="Desiro A."/>
            <person name="Gervers K.A."/>
            <person name="Hundley H."/>
            <person name="Kuo A."/>
            <person name="LaButti K."/>
            <person name="Lang B.F."/>
            <person name="Lipzen A."/>
            <person name="O'Donnell K."/>
            <person name="Pangilinan J."/>
            <person name="Reynolds N."/>
            <person name="Sandor L."/>
            <person name="Smith M.W."/>
            <person name="Tsang A."/>
            <person name="Grigoriev I.V."/>
            <person name="Stajich J.E."/>
            <person name="Spatafora J.W."/>
        </authorList>
    </citation>
    <scope>NUCLEOTIDE SEQUENCE</scope>
    <source>
        <strain evidence="3">RSA 2281</strain>
    </source>
</reference>
<evidence type="ECO:0000256" key="1">
    <source>
        <dbReference type="SAM" id="MobiDB-lite"/>
    </source>
</evidence>
<dbReference type="EMBL" id="JAIXMP010000029">
    <property type="protein sequence ID" value="KAI9251917.1"/>
    <property type="molecule type" value="Genomic_DNA"/>
</dbReference>
<comment type="caution">
    <text evidence="3">The sequence shown here is derived from an EMBL/GenBank/DDBJ whole genome shotgun (WGS) entry which is preliminary data.</text>
</comment>
<gene>
    <name evidence="3" type="ORF">BDA99DRAFT_185718</name>
</gene>
<feature type="compositionally biased region" description="Polar residues" evidence="1">
    <location>
        <begin position="42"/>
        <end position="52"/>
    </location>
</feature>
<dbReference type="Proteomes" id="UP001209540">
    <property type="component" value="Unassembled WGS sequence"/>
</dbReference>
<feature type="compositionally biased region" description="Polar residues" evidence="1">
    <location>
        <begin position="10"/>
        <end position="20"/>
    </location>
</feature>
<keyword evidence="2" id="KW-1133">Transmembrane helix</keyword>
<evidence type="ECO:0000313" key="3">
    <source>
        <dbReference type="EMBL" id="KAI9251917.1"/>
    </source>
</evidence>
<keyword evidence="2" id="KW-0812">Transmembrane</keyword>
<evidence type="ECO:0000256" key="2">
    <source>
        <dbReference type="SAM" id="Phobius"/>
    </source>
</evidence>
<feature type="transmembrane region" description="Helical" evidence="2">
    <location>
        <begin position="164"/>
        <end position="184"/>
    </location>
</feature>
<organism evidence="3 4">
    <name type="scientific">Phascolomyces articulosus</name>
    <dbReference type="NCBI Taxonomy" id="60185"/>
    <lineage>
        <taxon>Eukaryota</taxon>
        <taxon>Fungi</taxon>
        <taxon>Fungi incertae sedis</taxon>
        <taxon>Mucoromycota</taxon>
        <taxon>Mucoromycotina</taxon>
        <taxon>Mucoromycetes</taxon>
        <taxon>Mucorales</taxon>
        <taxon>Lichtheimiaceae</taxon>
        <taxon>Phascolomyces</taxon>
    </lineage>
</organism>
<feature type="compositionally biased region" description="Basic and acidic residues" evidence="1">
    <location>
        <begin position="65"/>
        <end position="74"/>
    </location>
</feature>
<feature type="region of interest" description="Disordered" evidence="1">
    <location>
        <begin position="1"/>
        <end position="140"/>
    </location>
</feature>
<reference evidence="3" key="1">
    <citation type="journal article" date="2022" name="IScience">
        <title>Evolution of zygomycete secretomes and the origins of terrestrial fungal ecologies.</title>
        <authorList>
            <person name="Chang Y."/>
            <person name="Wang Y."/>
            <person name="Mondo S."/>
            <person name="Ahrendt S."/>
            <person name="Andreopoulos W."/>
            <person name="Barry K."/>
            <person name="Beard J."/>
            <person name="Benny G.L."/>
            <person name="Blankenship S."/>
            <person name="Bonito G."/>
            <person name="Cuomo C."/>
            <person name="Desiro A."/>
            <person name="Gervers K.A."/>
            <person name="Hundley H."/>
            <person name="Kuo A."/>
            <person name="LaButti K."/>
            <person name="Lang B.F."/>
            <person name="Lipzen A."/>
            <person name="O'Donnell K."/>
            <person name="Pangilinan J."/>
            <person name="Reynolds N."/>
            <person name="Sandor L."/>
            <person name="Smith M.E."/>
            <person name="Tsang A."/>
            <person name="Grigoriev I.V."/>
            <person name="Stajich J.E."/>
            <person name="Spatafora J.W."/>
        </authorList>
    </citation>
    <scope>NUCLEOTIDE SEQUENCE</scope>
    <source>
        <strain evidence="3">RSA 2281</strain>
    </source>
</reference>
<sequence>MDSTEKQRTLFDSTNNLYNQSGSSTTSSSAVHPLHEIRRPSPSDTMSQTSNTNDEEESGLCSVFEKLKTEEQRRNSSPGVKHTVVDENRVKTPVHRSMSVDVGSVHHPKLPSSASSSTTTRASTNSNNNNGNNSNTPTSATIHNLLSKNLLFDGDPHKSNGKMVYPFLFSFSHSSFFFFPFSVYQMCIPYDKNNMFEKKKS</sequence>
<protein>
    <submittedName>
        <fullName evidence="3">Uncharacterized protein</fullName>
    </submittedName>
</protein>
<name>A0AAD5JSS2_9FUNG</name>
<evidence type="ECO:0000313" key="4">
    <source>
        <dbReference type="Proteomes" id="UP001209540"/>
    </source>
</evidence>
<proteinExistence type="predicted"/>